<protein>
    <submittedName>
        <fullName evidence="2">Uncharacterized protein</fullName>
    </submittedName>
</protein>
<dbReference type="RefSeq" id="WP_170861966.1">
    <property type="nucleotide sequence ID" value="NZ_CANMNE010000001.1"/>
</dbReference>
<sequence>MTQRISKSKRFYMMNPIIQFFKFIWLSIKIMLVVAGGHGGTRKANN</sequence>
<feature type="transmembrane region" description="Helical" evidence="1">
    <location>
        <begin position="20"/>
        <end position="40"/>
    </location>
</feature>
<organism evidence="2 3">
    <name type="scientific">Maribacter stanieri</name>
    <dbReference type="NCBI Taxonomy" id="440514"/>
    <lineage>
        <taxon>Bacteria</taxon>
        <taxon>Pseudomonadati</taxon>
        <taxon>Bacteroidota</taxon>
        <taxon>Flavobacteriia</taxon>
        <taxon>Flavobacteriales</taxon>
        <taxon>Flavobacteriaceae</taxon>
        <taxon>Maribacter</taxon>
    </lineage>
</organism>
<reference evidence="3" key="1">
    <citation type="submission" date="2016-10" db="EMBL/GenBank/DDBJ databases">
        <authorList>
            <person name="Varghese N."/>
            <person name="Submissions S."/>
        </authorList>
    </citation>
    <scope>NUCLEOTIDE SEQUENCE [LARGE SCALE GENOMIC DNA]</scope>
    <source>
        <strain evidence="3">DSM 19891</strain>
    </source>
</reference>
<keyword evidence="1" id="KW-0472">Membrane</keyword>
<name>A0A1I6JEN2_9FLAO</name>
<proteinExistence type="predicted"/>
<dbReference type="STRING" id="440514.SAMN04488010_2659"/>
<keyword evidence="1" id="KW-0812">Transmembrane</keyword>
<dbReference type="AlphaFoldDB" id="A0A1I6JEN2"/>
<dbReference type="EMBL" id="FOYX01000002">
    <property type="protein sequence ID" value="SFR77421.1"/>
    <property type="molecule type" value="Genomic_DNA"/>
</dbReference>
<accession>A0A1I6JEN2</accession>
<evidence type="ECO:0000313" key="3">
    <source>
        <dbReference type="Proteomes" id="UP000199462"/>
    </source>
</evidence>
<evidence type="ECO:0000256" key="1">
    <source>
        <dbReference type="SAM" id="Phobius"/>
    </source>
</evidence>
<keyword evidence="3" id="KW-1185">Reference proteome</keyword>
<gene>
    <name evidence="2" type="ORF">SAMN04488010_2659</name>
</gene>
<keyword evidence="1" id="KW-1133">Transmembrane helix</keyword>
<evidence type="ECO:0000313" key="2">
    <source>
        <dbReference type="EMBL" id="SFR77421.1"/>
    </source>
</evidence>
<dbReference type="Proteomes" id="UP000199462">
    <property type="component" value="Unassembled WGS sequence"/>
</dbReference>